<keyword evidence="5" id="KW-0998">Cell outer membrane</keyword>
<dbReference type="STRING" id="1640674.SAMN05216323_10883"/>
<evidence type="ECO:0000313" key="8">
    <source>
        <dbReference type="EMBL" id="SDD12407.1"/>
    </source>
</evidence>
<protein>
    <submittedName>
        <fullName evidence="8">Starch-binding associating with outer membrane</fullName>
    </submittedName>
</protein>
<gene>
    <name evidence="8" type="ORF">SAMN05216323_10883</name>
</gene>
<evidence type="ECO:0000256" key="5">
    <source>
        <dbReference type="ARBA" id="ARBA00023237"/>
    </source>
</evidence>
<dbReference type="Gene3D" id="2.20.20.130">
    <property type="match status" value="1"/>
</dbReference>
<dbReference type="SUPFAM" id="SSF48452">
    <property type="entry name" value="TPR-like"/>
    <property type="match status" value="1"/>
</dbReference>
<dbReference type="Gene3D" id="1.25.40.900">
    <property type="match status" value="1"/>
</dbReference>
<evidence type="ECO:0000256" key="2">
    <source>
        <dbReference type="ARBA" id="ARBA00006275"/>
    </source>
</evidence>
<evidence type="ECO:0000256" key="3">
    <source>
        <dbReference type="ARBA" id="ARBA00022729"/>
    </source>
</evidence>
<dbReference type="AlphaFoldDB" id="A0A1G6S8G1"/>
<dbReference type="InterPro" id="IPR033985">
    <property type="entry name" value="SusD-like_N"/>
</dbReference>
<feature type="domain" description="RagB/SusD" evidence="6">
    <location>
        <begin position="342"/>
        <end position="434"/>
    </location>
</feature>
<keyword evidence="4" id="KW-0472">Membrane</keyword>
<dbReference type="Pfam" id="PF07980">
    <property type="entry name" value="SusD_RagB"/>
    <property type="match status" value="1"/>
</dbReference>
<comment type="subcellular location">
    <subcellularLocation>
        <location evidence="1">Cell outer membrane</location>
    </subcellularLocation>
</comment>
<dbReference type="Pfam" id="PF14322">
    <property type="entry name" value="SusD-like_3"/>
    <property type="match status" value="1"/>
</dbReference>
<dbReference type="InterPro" id="IPR012944">
    <property type="entry name" value="SusD_RagB_dom"/>
</dbReference>
<dbReference type="InterPro" id="IPR011990">
    <property type="entry name" value="TPR-like_helical_dom_sf"/>
</dbReference>
<keyword evidence="9" id="KW-1185">Reference proteome</keyword>
<name>A0A1G6S8G1_9BACT</name>
<evidence type="ECO:0000313" key="9">
    <source>
        <dbReference type="Proteomes" id="UP000199452"/>
    </source>
</evidence>
<evidence type="ECO:0000259" key="7">
    <source>
        <dbReference type="Pfam" id="PF14322"/>
    </source>
</evidence>
<sequence>MELKNMKKIIAISALSIFLVGLVSCEKETDLYQSIKTEDAYKTVLDVDNGINGAYYALGSYRLLGMNVPALGDMATDVSKADASSGHFVTINKYTANQYSGELNEIWLYGYKVIDRCVRATNGAELLLETTTNEDDMATLYKSLSQAYSLRALTNFYLVNIFGLPYQPGVQNTQKGIILLENAPIEPFATVSRSSVEATYAQILSQIQKAKDYYTLYDNAGGKSLSAFYMGEGAIYALEARVKLYMHDWNGALIAAQTAIDIKGPKAVSNDIYQTMWRSIAITDEDIFTIAKSDNDNLSANSLNTLYGSYKGQISAFTKSLLDATDIRKALIATFTSANQPAKFQGTSTSQATSNIPIFRVSEMYLIIAEGTAQLNVDLDAAKDALLFTAQRNTAITTTADLPATQADLLTFIAKENVREFFAEGHRWFDLRRTGNTFLFGGKVFDVAKFVFPIPDAEVASGAGVEQNDNWFVAIPK</sequence>
<evidence type="ECO:0000259" key="6">
    <source>
        <dbReference type="Pfam" id="PF07980"/>
    </source>
</evidence>
<proteinExistence type="inferred from homology"/>
<keyword evidence="3" id="KW-0732">Signal</keyword>
<reference evidence="8 9" key="1">
    <citation type="submission" date="2016-09" db="EMBL/GenBank/DDBJ databases">
        <authorList>
            <person name="Capua I."/>
            <person name="De Benedictis P."/>
            <person name="Joannis T."/>
            <person name="Lombin L.H."/>
            <person name="Cattoli G."/>
        </authorList>
    </citation>
    <scope>NUCLEOTIDE SEQUENCE [LARGE SCALE GENOMIC DNA]</scope>
    <source>
        <strain evidence="8 9">A7P-90m</strain>
    </source>
</reference>
<accession>A0A1G6S8G1</accession>
<feature type="domain" description="SusD-like N-terminal" evidence="7">
    <location>
        <begin position="63"/>
        <end position="213"/>
    </location>
</feature>
<dbReference type="GO" id="GO:0009279">
    <property type="term" value="C:cell outer membrane"/>
    <property type="evidence" value="ECO:0007669"/>
    <property type="project" value="UniProtKB-SubCell"/>
</dbReference>
<dbReference type="PROSITE" id="PS51257">
    <property type="entry name" value="PROKAR_LIPOPROTEIN"/>
    <property type="match status" value="1"/>
</dbReference>
<comment type="similarity">
    <text evidence="2">Belongs to the SusD family.</text>
</comment>
<evidence type="ECO:0000256" key="4">
    <source>
        <dbReference type="ARBA" id="ARBA00023136"/>
    </source>
</evidence>
<evidence type="ECO:0000256" key="1">
    <source>
        <dbReference type="ARBA" id="ARBA00004442"/>
    </source>
</evidence>
<organism evidence="8 9">
    <name type="scientific">Williamwhitmania taraxaci</name>
    <dbReference type="NCBI Taxonomy" id="1640674"/>
    <lineage>
        <taxon>Bacteria</taxon>
        <taxon>Pseudomonadati</taxon>
        <taxon>Bacteroidota</taxon>
        <taxon>Bacteroidia</taxon>
        <taxon>Bacteroidales</taxon>
        <taxon>Williamwhitmaniaceae</taxon>
        <taxon>Williamwhitmania</taxon>
    </lineage>
</organism>
<dbReference type="EMBL" id="FMYP01000088">
    <property type="protein sequence ID" value="SDD12407.1"/>
    <property type="molecule type" value="Genomic_DNA"/>
</dbReference>
<dbReference type="Gene3D" id="1.25.40.390">
    <property type="match status" value="1"/>
</dbReference>
<dbReference type="Proteomes" id="UP000199452">
    <property type="component" value="Unassembled WGS sequence"/>
</dbReference>